<dbReference type="Pfam" id="PF24595">
    <property type="entry name" value="DUF7619"/>
    <property type="match status" value="1"/>
</dbReference>
<dbReference type="InterPro" id="IPR032675">
    <property type="entry name" value="LRR_dom_sf"/>
</dbReference>
<keyword evidence="2" id="KW-0732">Signal</keyword>
<dbReference type="PANTHER" id="PTHR47566">
    <property type="match status" value="1"/>
</dbReference>
<dbReference type="InterPro" id="IPR001611">
    <property type="entry name" value="Leu-rich_rpt"/>
</dbReference>
<protein>
    <submittedName>
        <fullName evidence="6 7">Repeat protein (TIGR01451 family)/predicted secreted protein (Por secretion system target)</fullName>
    </submittedName>
</protein>
<name>A0A497UBW9_9FLAO</name>
<dbReference type="InterPro" id="IPR026444">
    <property type="entry name" value="Secre_tail"/>
</dbReference>
<evidence type="ECO:0000259" key="5">
    <source>
        <dbReference type="Pfam" id="PF24595"/>
    </source>
</evidence>
<organism evidence="7 9">
    <name type="scientific">Flavobacterium lindanitolerans</name>
    <dbReference type="NCBI Taxonomy" id="428988"/>
    <lineage>
        <taxon>Bacteria</taxon>
        <taxon>Pseudomonadati</taxon>
        <taxon>Bacteroidota</taxon>
        <taxon>Flavobacteriia</taxon>
        <taxon>Flavobacteriales</taxon>
        <taxon>Flavobacteriaceae</taxon>
        <taxon>Flavobacterium</taxon>
    </lineage>
</organism>
<evidence type="ECO:0000313" key="6">
    <source>
        <dbReference type="EMBL" id="PKW20571.1"/>
    </source>
</evidence>
<dbReference type="Pfam" id="PF18962">
    <property type="entry name" value="Por_Secre_tail"/>
    <property type="match status" value="1"/>
</dbReference>
<gene>
    <name evidence="6" type="ORF">B0G92_2721</name>
    <name evidence="7" type="ORF">CLV50_2731</name>
</gene>
<evidence type="ECO:0000313" key="8">
    <source>
        <dbReference type="Proteomes" id="UP000233767"/>
    </source>
</evidence>
<keyword evidence="3" id="KW-0677">Repeat</keyword>
<dbReference type="InterPro" id="IPR055353">
    <property type="entry name" value="DUF7619"/>
</dbReference>
<keyword evidence="1" id="KW-0433">Leucine-rich repeat</keyword>
<dbReference type="EMBL" id="RCCB01000013">
    <property type="protein sequence ID" value="RLJ24014.1"/>
    <property type="molecule type" value="Genomic_DNA"/>
</dbReference>
<dbReference type="Gene3D" id="3.80.10.10">
    <property type="entry name" value="Ribonuclease Inhibitor"/>
    <property type="match status" value="2"/>
</dbReference>
<accession>A0A497UBW9</accession>
<evidence type="ECO:0000313" key="9">
    <source>
        <dbReference type="Proteomes" id="UP000275027"/>
    </source>
</evidence>
<evidence type="ECO:0000256" key="3">
    <source>
        <dbReference type="ARBA" id="ARBA00022737"/>
    </source>
</evidence>
<sequence length="929" mass="103059">MKKLYYALLVFCFWQSMKGQGLYIPDANFKAKLLAADAGNEIAKNRQGQYFRIDSNENGEIEAAEALAVSYINVSSSSIANLKGIEYFTAITTLLCNDNQLSSVPTSDLPSLTSLQCANNKIVSLDLSACSKLYSLSCANNKLESLVLNNPGLNFIDCRHNALISLNINNSPNLEYLYCSYNSLTDLNLSVNSRLRDLECSFNRLSILNLTGLARLRDLECQNNQLAILQLAGNFIKKLYCHNNRLAQLDLSAQTTLEELNCSNNVLTALDFTGLTKLKRLLLHNNRLVSLSNLVDYPELVSVIADNNKLLSLTVSGPAITELSLANNQLEYLKVYGCPELSIGRLNFRSNPLATLDLRGFERLDSLPCSNYGLSGALTVLADKELRSASFDGNRLSSLDITQCPGVEVLEFGSNPLLTSLFIKNGKDNTAFFEHSLSTVPRLRYICADEDEIDMIEAWLAALPGLECGVNSYCSFTPGGNYNVVKSSTTFDDDMNGCDAEDTVVSFAGYKLIRGTTETVYFSDRSGQYNLPLLDGNTTIIPLLANPDYFDVSPPSMTYSFPDQPSGSLEQLFCLKSKGEYPDVEITLLPLNDAVPGNVANYAISYRNKGTRTQSGNIQLEFDATIIHPEITTSTAQNPGRLIWSFSNLKPFESRTIALRFILNRPTDNPSLNSGDILNYKVTIITPSLDAVPEDNTIVLRQKVVNSFDPNDKTCLQGLSVSSSIIGQYVHYIIRFENTGNFVAKDIVVKDLIDTERFDISTLSTIESSHNFSTKISNTNKIEFVFKDINLPFYDHINDGYIAFKIKTKPSLAPGDSFSNAASIYFDFNLPVMTERVTTRIESLSDKDYEFSNRFMIFPNPSSDFITITNKDEILIKSVTVYNIMGQPVRTFSSTFDTKVLDISNLASGNYVIRIYSDEGTATAKFVKY</sequence>
<keyword evidence="8" id="KW-1185">Reference proteome</keyword>
<dbReference type="SUPFAM" id="SSF52058">
    <property type="entry name" value="L domain-like"/>
    <property type="match status" value="2"/>
</dbReference>
<dbReference type="GO" id="GO:0035591">
    <property type="term" value="F:signaling adaptor activity"/>
    <property type="evidence" value="ECO:0007669"/>
    <property type="project" value="TreeGrafter"/>
</dbReference>
<feature type="domain" description="Secretion system C-terminal sorting" evidence="4">
    <location>
        <begin position="857"/>
        <end position="927"/>
    </location>
</feature>
<evidence type="ECO:0000259" key="4">
    <source>
        <dbReference type="Pfam" id="PF18962"/>
    </source>
</evidence>
<dbReference type="EMBL" id="PJND01000009">
    <property type="protein sequence ID" value="PKW20571.1"/>
    <property type="molecule type" value="Genomic_DNA"/>
</dbReference>
<dbReference type="PANTHER" id="PTHR47566:SF1">
    <property type="entry name" value="PROTEIN NUD1"/>
    <property type="match status" value="1"/>
</dbReference>
<dbReference type="InterPro" id="IPR052574">
    <property type="entry name" value="CDIRP"/>
</dbReference>
<dbReference type="PROSITE" id="PS51450">
    <property type="entry name" value="LRR"/>
    <property type="match status" value="1"/>
</dbReference>
<proteinExistence type="predicted"/>
<evidence type="ECO:0000313" key="7">
    <source>
        <dbReference type="EMBL" id="RLJ24014.1"/>
    </source>
</evidence>
<evidence type="ECO:0000256" key="1">
    <source>
        <dbReference type="ARBA" id="ARBA00022614"/>
    </source>
</evidence>
<comment type="caution">
    <text evidence="7">The sequence shown here is derived from an EMBL/GenBank/DDBJ whole genome shotgun (WGS) entry which is preliminary data.</text>
</comment>
<reference evidence="6 8" key="1">
    <citation type="submission" date="2017-12" db="EMBL/GenBank/DDBJ databases">
        <title>Genomic Encyclopedia of Type Strains, Phase III (KMG-III): the genomes of soil and plant-associated and newly described type strains.</title>
        <authorList>
            <person name="Whitman W."/>
        </authorList>
    </citation>
    <scope>NUCLEOTIDE SEQUENCE [LARGE SCALE GENOMIC DNA]</scope>
    <source>
        <strain evidence="6 8">IP-10</strain>
    </source>
</reference>
<feature type="domain" description="DUF7619" evidence="5">
    <location>
        <begin position="709"/>
        <end position="839"/>
    </location>
</feature>
<dbReference type="Proteomes" id="UP000275027">
    <property type="component" value="Unassembled WGS sequence"/>
</dbReference>
<evidence type="ECO:0000256" key="2">
    <source>
        <dbReference type="ARBA" id="ARBA00022729"/>
    </source>
</evidence>
<reference evidence="7 9" key="2">
    <citation type="submission" date="2018-10" db="EMBL/GenBank/DDBJ databases">
        <title>Genomic Encyclopedia of Archaeal and Bacterial Type Strains, Phase II (KMG-II): from individual species to whole genera.</title>
        <authorList>
            <person name="Goeker M."/>
        </authorList>
    </citation>
    <scope>NUCLEOTIDE SEQUENCE [LARGE SCALE GENOMIC DNA]</scope>
    <source>
        <strain evidence="7 9">DSM 21886</strain>
    </source>
</reference>
<dbReference type="NCBIfam" id="TIGR04183">
    <property type="entry name" value="Por_Secre_tail"/>
    <property type="match status" value="1"/>
</dbReference>
<dbReference type="AlphaFoldDB" id="A0A497UBW9"/>
<dbReference type="Proteomes" id="UP000233767">
    <property type="component" value="Unassembled WGS sequence"/>
</dbReference>